<proteinExistence type="predicted"/>
<reference evidence="1 2" key="1">
    <citation type="submission" date="2022-12" db="EMBL/GenBank/DDBJ databases">
        <title>Genomic features and morphological characterization of a novel Knufia sp. strain isolated from spacecraft assembly facility.</title>
        <authorList>
            <person name="Teixeira M."/>
            <person name="Chander A.M."/>
            <person name="Stajich J.E."/>
            <person name="Venkateswaran K."/>
        </authorList>
    </citation>
    <scope>NUCLEOTIDE SEQUENCE [LARGE SCALE GENOMIC DNA]</scope>
    <source>
        <strain evidence="1 2">FJI-L2-BK-P2</strain>
    </source>
</reference>
<gene>
    <name evidence="1" type="ORF">OHC33_008112</name>
</gene>
<dbReference type="AlphaFoldDB" id="A0AAN8EAN1"/>
<evidence type="ECO:0000313" key="1">
    <source>
        <dbReference type="EMBL" id="KAK5950729.1"/>
    </source>
</evidence>
<dbReference type="EMBL" id="JAKLMC020000024">
    <property type="protein sequence ID" value="KAK5950729.1"/>
    <property type="molecule type" value="Genomic_DNA"/>
</dbReference>
<keyword evidence="2" id="KW-1185">Reference proteome</keyword>
<dbReference type="Proteomes" id="UP001316803">
    <property type="component" value="Unassembled WGS sequence"/>
</dbReference>
<name>A0AAN8EAN1_9EURO</name>
<comment type="caution">
    <text evidence="1">The sequence shown here is derived from an EMBL/GenBank/DDBJ whole genome shotgun (WGS) entry which is preliminary data.</text>
</comment>
<organism evidence="1 2">
    <name type="scientific">Knufia fluminis</name>
    <dbReference type="NCBI Taxonomy" id="191047"/>
    <lineage>
        <taxon>Eukaryota</taxon>
        <taxon>Fungi</taxon>
        <taxon>Dikarya</taxon>
        <taxon>Ascomycota</taxon>
        <taxon>Pezizomycotina</taxon>
        <taxon>Eurotiomycetes</taxon>
        <taxon>Chaetothyriomycetidae</taxon>
        <taxon>Chaetothyriales</taxon>
        <taxon>Trichomeriaceae</taxon>
        <taxon>Knufia</taxon>
    </lineage>
</organism>
<accession>A0AAN8EAN1</accession>
<protein>
    <submittedName>
        <fullName evidence="1">Uncharacterized protein</fullName>
    </submittedName>
</protein>
<sequence>MNTGPRLYGFAEFVSQPSPLRSSFGSQNSESTGLSFWDPAYTPATSPPASERGSAIRSASAVSTAVDLLSPVTLSFTKGSKLFKLKYSKVVVCKDVSGSIRCIELSDPSSLSGAFVHTFVNGRKPIPHLEQPATSTQKSLRVCFLEDQNVQVAQAVFNTQPQYTFERGSDCDKFQEAVLGVAVLFVAGVAEIVSKGRGEEAISQNLRICRSTTGALSLLFFANSQRKEKKRYYSLPVDAIDSVEPPKKSGKPVQMKLATSSELSAQLKALNILFIDGNDAKRMCTLMQAADVKITGR</sequence>
<evidence type="ECO:0000313" key="2">
    <source>
        <dbReference type="Proteomes" id="UP001316803"/>
    </source>
</evidence>